<feature type="region of interest" description="Disordered" evidence="1">
    <location>
        <begin position="112"/>
        <end position="156"/>
    </location>
</feature>
<evidence type="ECO:0000313" key="2">
    <source>
        <dbReference type="EMBL" id="KAL3697061.1"/>
    </source>
</evidence>
<evidence type="ECO:0000313" key="3">
    <source>
        <dbReference type="Proteomes" id="UP001633002"/>
    </source>
</evidence>
<accession>A0ABD3I447</accession>
<dbReference type="AlphaFoldDB" id="A0ABD3I447"/>
<evidence type="ECO:0000256" key="1">
    <source>
        <dbReference type="SAM" id="MobiDB-lite"/>
    </source>
</evidence>
<keyword evidence="3" id="KW-1185">Reference proteome</keyword>
<sequence length="297" mass="33340">MESRRALLEWGSISRQDHQSIIALKELKKAEWESFQATTSRRGVIVSSDVKWRLIRDGLLARGIDADVGQIRSKWDMLYNEFKRVRDWNKVSGNESSASPIGLALLDRKRRVDADTSSNPVEEAQGEKTGRPVDPAPLPPDAVGVSNSGKRKKTAHQANQVVNAFQDFGSQLVDVDKRHSEAQAVQYDKEHERLSLAEERESFFQKWQMEIEEKKIAAAQKSSENLCDALGGTPRRNNVITALVFSAIQAVIEYIESEEALEAQPHFKRQRTGFYEPTILPSCSLLSSAVLCEFLVG</sequence>
<comment type="caution">
    <text evidence="2">The sequence shown here is derived from an EMBL/GenBank/DDBJ whole genome shotgun (WGS) entry which is preliminary data.</text>
</comment>
<name>A0ABD3I447_9MARC</name>
<proteinExistence type="predicted"/>
<organism evidence="2 3">
    <name type="scientific">Riccia sorocarpa</name>
    <dbReference type="NCBI Taxonomy" id="122646"/>
    <lineage>
        <taxon>Eukaryota</taxon>
        <taxon>Viridiplantae</taxon>
        <taxon>Streptophyta</taxon>
        <taxon>Embryophyta</taxon>
        <taxon>Marchantiophyta</taxon>
        <taxon>Marchantiopsida</taxon>
        <taxon>Marchantiidae</taxon>
        <taxon>Marchantiales</taxon>
        <taxon>Ricciaceae</taxon>
        <taxon>Riccia</taxon>
    </lineage>
</organism>
<protein>
    <recommendedName>
        <fullName evidence="4">MADF domain-containing protein</fullName>
    </recommendedName>
</protein>
<reference evidence="2 3" key="1">
    <citation type="submission" date="2024-09" db="EMBL/GenBank/DDBJ databases">
        <title>Chromosome-scale assembly of Riccia sorocarpa.</title>
        <authorList>
            <person name="Paukszto L."/>
        </authorList>
    </citation>
    <scope>NUCLEOTIDE SEQUENCE [LARGE SCALE GENOMIC DNA]</scope>
    <source>
        <strain evidence="2">LP-2024</strain>
        <tissue evidence="2">Aerial parts of the thallus</tissue>
    </source>
</reference>
<dbReference type="Proteomes" id="UP001633002">
    <property type="component" value="Unassembled WGS sequence"/>
</dbReference>
<gene>
    <name evidence="2" type="ORF">R1sor_011137</name>
</gene>
<evidence type="ECO:0008006" key="4">
    <source>
        <dbReference type="Google" id="ProtNLM"/>
    </source>
</evidence>
<dbReference type="EMBL" id="JBJQOH010000002">
    <property type="protein sequence ID" value="KAL3697061.1"/>
    <property type="molecule type" value="Genomic_DNA"/>
</dbReference>